<proteinExistence type="inferred from homology"/>
<keyword evidence="4" id="KW-0010">Activator</keyword>
<comment type="subunit">
    <text evidence="7">Heterotrimeric transcription factor composed of three components, NF-YA, NF-YB and NF-YC. NF-YB and NF-YC must interact and dimerize for NF-YA association and DNA binding.</text>
</comment>
<dbReference type="Gene3D" id="6.10.250.2430">
    <property type="match status" value="1"/>
</dbReference>
<evidence type="ECO:0000256" key="9">
    <source>
        <dbReference type="SAM" id="MobiDB-lite"/>
    </source>
</evidence>
<dbReference type="Pfam" id="PF02045">
    <property type="entry name" value="CBFB_NFYA"/>
    <property type="match status" value="1"/>
</dbReference>
<dbReference type="InterPro" id="IPR018362">
    <property type="entry name" value="CCAAT-binding_factor_CS"/>
</dbReference>
<gene>
    <name evidence="10" type="ORF">PRUPE_3G043900</name>
</gene>
<dbReference type="SMART" id="SM00521">
    <property type="entry name" value="CBF"/>
    <property type="match status" value="1"/>
</dbReference>
<evidence type="ECO:0000313" key="11">
    <source>
        <dbReference type="Proteomes" id="UP000006882"/>
    </source>
</evidence>
<dbReference type="Gramene" id="ONI15450">
    <property type="protein sequence ID" value="ONI15450"/>
    <property type="gene ID" value="PRUPE_3G043900"/>
</dbReference>
<dbReference type="EMBL" id="CM007653">
    <property type="protein sequence ID" value="ONI15450.1"/>
    <property type="molecule type" value="Genomic_DNA"/>
</dbReference>
<evidence type="ECO:0000256" key="2">
    <source>
        <dbReference type="ARBA" id="ARBA00023015"/>
    </source>
</evidence>
<dbReference type="STRING" id="3760.A0A251PWE6"/>
<comment type="subcellular location">
    <subcellularLocation>
        <location evidence="1 8">Nucleus</location>
    </subcellularLocation>
</comment>
<organism evidence="10 11">
    <name type="scientific">Prunus persica</name>
    <name type="common">Peach</name>
    <name type="synonym">Amygdalus persica</name>
    <dbReference type="NCBI Taxonomy" id="3760"/>
    <lineage>
        <taxon>Eukaryota</taxon>
        <taxon>Viridiplantae</taxon>
        <taxon>Streptophyta</taxon>
        <taxon>Embryophyta</taxon>
        <taxon>Tracheophyta</taxon>
        <taxon>Spermatophyta</taxon>
        <taxon>Magnoliopsida</taxon>
        <taxon>eudicotyledons</taxon>
        <taxon>Gunneridae</taxon>
        <taxon>Pentapetalae</taxon>
        <taxon>rosids</taxon>
        <taxon>fabids</taxon>
        <taxon>Rosales</taxon>
        <taxon>Rosaceae</taxon>
        <taxon>Amygdaloideae</taxon>
        <taxon>Amygdaleae</taxon>
        <taxon>Prunus</taxon>
    </lineage>
</organism>
<feature type="region of interest" description="Disordered" evidence="9">
    <location>
        <begin position="85"/>
        <end position="120"/>
    </location>
</feature>
<dbReference type="SMR" id="A0A251PWE6"/>
<evidence type="ECO:0000256" key="4">
    <source>
        <dbReference type="ARBA" id="ARBA00023159"/>
    </source>
</evidence>
<reference evidence="10 11" key="1">
    <citation type="journal article" date="2013" name="Nat. Genet.">
        <title>The high-quality draft genome of peach (Prunus persica) identifies unique patterns of genetic diversity, domestication and genome evolution.</title>
        <authorList>
            <consortium name="International Peach Genome Initiative"/>
            <person name="Verde I."/>
            <person name="Abbott A.G."/>
            <person name="Scalabrin S."/>
            <person name="Jung S."/>
            <person name="Shu S."/>
            <person name="Marroni F."/>
            <person name="Zhebentyayeva T."/>
            <person name="Dettori M.T."/>
            <person name="Grimwood J."/>
            <person name="Cattonaro F."/>
            <person name="Zuccolo A."/>
            <person name="Rossini L."/>
            <person name="Jenkins J."/>
            <person name="Vendramin E."/>
            <person name="Meisel L.A."/>
            <person name="Decroocq V."/>
            <person name="Sosinski B."/>
            <person name="Prochnik S."/>
            <person name="Mitros T."/>
            <person name="Policriti A."/>
            <person name="Cipriani G."/>
            <person name="Dondini L."/>
            <person name="Ficklin S."/>
            <person name="Goodstein D.M."/>
            <person name="Xuan P."/>
            <person name="Del Fabbro C."/>
            <person name="Aramini V."/>
            <person name="Copetti D."/>
            <person name="Gonzalez S."/>
            <person name="Horner D.S."/>
            <person name="Falchi R."/>
            <person name="Lucas S."/>
            <person name="Mica E."/>
            <person name="Maldonado J."/>
            <person name="Lazzari B."/>
            <person name="Bielenberg D."/>
            <person name="Pirona R."/>
            <person name="Miculan M."/>
            <person name="Barakat A."/>
            <person name="Testolin R."/>
            <person name="Stella A."/>
            <person name="Tartarini S."/>
            <person name="Tonutti P."/>
            <person name="Arus P."/>
            <person name="Orellana A."/>
            <person name="Wells C."/>
            <person name="Main D."/>
            <person name="Vizzotto G."/>
            <person name="Silva H."/>
            <person name="Salamini F."/>
            <person name="Schmutz J."/>
            <person name="Morgante M."/>
            <person name="Rokhsar D.S."/>
        </authorList>
    </citation>
    <scope>NUCLEOTIDE SEQUENCE [LARGE SCALE GENOMIC DNA]</scope>
    <source>
        <strain evidence="11">cv. Nemared</strain>
    </source>
</reference>
<dbReference type="GO" id="GO:0003677">
    <property type="term" value="F:DNA binding"/>
    <property type="evidence" value="ECO:0007669"/>
    <property type="project" value="UniProtKB-KW"/>
</dbReference>
<dbReference type="AlphaFoldDB" id="A0A251PWE6"/>
<dbReference type="GO" id="GO:0000981">
    <property type="term" value="F:DNA-binding transcription factor activity, RNA polymerase II-specific"/>
    <property type="evidence" value="ECO:0000318"/>
    <property type="project" value="GO_Central"/>
</dbReference>
<evidence type="ECO:0000256" key="1">
    <source>
        <dbReference type="ARBA" id="ARBA00004123"/>
    </source>
</evidence>
<keyword evidence="3 8" id="KW-0238">DNA-binding</keyword>
<keyword evidence="2 8" id="KW-0805">Transcription regulation</keyword>
<evidence type="ECO:0000256" key="8">
    <source>
        <dbReference type="RuleBase" id="RU367155"/>
    </source>
</evidence>
<evidence type="ECO:0000256" key="5">
    <source>
        <dbReference type="ARBA" id="ARBA00023163"/>
    </source>
</evidence>
<dbReference type="PROSITE" id="PS51152">
    <property type="entry name" value="NFYA_HAP2_2"/>
    <property type="match status" value="1"/>
</dbReference>
<dbReference type="Proteomes" id="UP000006882">
    <property type="component" value="Chromosome G3"/>
</dbReference>
<feature type="compositionally biased region" description="Low complexity" evidence="9">
    <location>
        <begin position="90"/>
        <end position="102"/>
    </location>
</feature>
<evidence type="ECO:0000256" key="6">
    <source>
        <dbReference type="ARBA" id="ARBA00023242"/>
    </source>
</evidence>
<evidence type="ECO:0000256" key="7">
    <source>
        <dbReference type="ARBA" id="ARBA00025911"/>
    </source>
</evidence>
<dbReference type="GO" id="GO:0016602">
    <property type="term" value="C:CCAAT-binding factor complex"/>
    <property type="evidence" value="ECO:0007669"/>
    <property type="project" value="InterPro"/>
</dbReference>
<dbReference type="PROSITE" id="PS00686">
    <property type="entry name" value="NFYA_HAP2_1"/>
    <property type="match status" value="1"/>
</dbReference>
<evidence type="ECO:0000256" key="3">
    <source>
        <dbReference type="ARBA" id="ARBA00023125"/>
    </source>
</evidence>
<accession>A0A251PWE6</accession>
<dbReference type="GO" id="GO:0006357">
    <property type="term" value="P:regulation of transcription by RNA polymerase II"/>
    <property type="evidence" value="ECO:0000318"/>
    <property type="project" value="GO_Central"/>
</dbReference>
<sequence>MLALSQFAFLVADEWTIEVKVQTMQNLYKQNSDIGSAHSTFPFIVGSSSWEYSTDTHVQQSTSKSLIFRMGAPLQNCHNRKQSGIHFQDQDSSSTQSTGQSHSEVDSMKEGNPCGEGIVSAQSGYNERQGKPVGGHLKSLSSMASQGFVFPSQLDFSHPMGHIPFHYAEPYFGSLLAAACGPQATIHHPQVMGITPARVPLPLDLTEDEPIYVNAKQYRAILRRRQYRAKLEAQNKLVKIRKPYLHESRHVHALKRARGSGGRFLNMKKVQDSKPNTTNRVDVSGSAQLHLTRNMSESEVLEPDNYRDGASTTSCSEVTSTSNSDNIFPRQDFRFSGYPSHIGGTMQVPFVDVRGGGNQHHISLLR</sequence>
<protein>
    <recommendedName>
        <fullName evidence="8">Nuclear transcription factor Y subunit</fullName>
    </recommendedName>
</protein>
<feature type="region of interest" description="Disordered" evidence="9">
    <location>
        <begin position="298"/>
        <end position="323"/>
    </location>
</feature>
<evidence type="ECO:0000313" key="10">
    <source>
        <dbReference type="EMBL" id="ONI15450.1"/>
    </source>
</evidence>
<keyword evidence="11" id="KW-1185">Reference proteome</keyword>
<feature type="compositionally biased region" description="Low complexity" evidence="9">
    <location>
        <begin position="311"/>
        <end position="323"/>
    </location>
</feature>
<keyword evidence="5 8" id="KW-0804">Transcription</keyword>
<comment type="similarity">
    <text evidence="8">Belongs to the NFYA/HAP2 subunit family.</text>
</comment>
<dbReference type="PRINTS" id="PR00616">
    <property type="entry name" value="CCAATSUBUNTB"/>
</dbReference>
<dbReference type="PANTHER" id="PTHR12632">
    <property type="entry name" value="TRANSCRIPTION FACTOR NF-Y ALPHA-RELATED"/>
    <property type="match status" value="1"/>
</dbReference>
<keyword evidence="6 8" id="KW-0539">Nucleus</keyword>
<dbReference type="InterPro" id="IPR001289">
    <property type="entry name" value="NFYA"/>
</dbReference>
<name>A0A251PWE6_PRUPE</name>
<comment type="function">
    <text evidence="8">Component of the sequence-specific heterotrimeric transcription factor (NF-Y) which specifically recognizes a 5'-CCAAT-3' box motif found in the promoters of its target genes.</text>
</comment>